<dbReference type="SUPFAM" id="SSF63829">
    <property type="entry name" value="Calcium-dependent phosphotriesterase"/>
    <property type="match status" value="1"/>
</dbReference>
<gene>
    <name evidence="3" type="ORF">MKO06_09195</name>
</gene>
<reference evidence="3" key="1">
    <citation type="submission" date="2022-07" db="EMBL/GenBank/DDBJ databases">
        <title>Gramela sediminis sp. nov., isolated from deep-sea sediment of the Indian Ocean.</title>
        <authorList>
            <person name="Shi H."/>
        </authorList>
    </citation>
    <scope>NUCLEOTIDE SEQUENCE</scope>
    <source>
        <strain evidence="3">GC03-9</strain>
    </source>
</reference>
<dbReference type="InterPro" id="IPR013658">
    <property type="entry name" value="SGL"/>
</dbReference>
<dbReference type="Proteomes" id="UP001155280">
    <property type="component" value="Unassembled WGS sequence"/>
</dbReference>
<keyword evidence="1" id="KW-0378">Hydrolase</keyword>
<feature type="domain" description="SMP-30/Gluconolactonase/LRE-like region" evidence="2">
    <location>
        <begin position="41"/>
        <end position="283"/>
    </location>
</feature>
<dbReference type="Pfam" id="PF08450">
    <property type="entry name" value="SGL"/>
    <property type="match status" value="1"/>
</dbReference>
<dbReference type="GO" id="GO:0016787">
    <property type="term" value="F:hydrolase activity"/>
    <property type="evidence" value="ECO:0007669"/>
    <property type="project" value="UniProtKB-KW"/>
</dbReference>
<organism evidence="3 4">
    <name type="scientific">Christiangramia oceanisediminis</name>
    <dbReference type="NCBI Taxonomy" id="2920386"/>
    <lineage>
        <taxon>Bacteria</taxon>
        <taxon>Pseudomonadati</taxon>
        <taxon>Bacteroidota</taxon>
        <taxon>Flavobacteriia</taxon>
        <taxon>Flavobacteriales</taxon>
        <taxon>Flavobacteriaceae</taxon>
        <taxon>Christiangramia</taxon>
    </lineage>
</organism>
<proteinExistence type="predicted"/>
<dbReference type="Gene3D" id="2.120.10.30">
    <property type="entry name" value="TolB, C-terminal domain"/>
    <property type="match status" value="1"/>
</dbReference>
<dbReference type="PROSITE" id="PS51257">
    <property type="entry name" value="PROKAR_LIPOPROTEIN"/>
    <property type="match status" value="1"/>
</dbReference>
<protein>
    <submittedName>
        <fullName evidence="3">SMP-30/gluconolactonase/LRE family protein</fullName>
    </submittedName>
</protein>
<comment type="caution">
    <text evidence="3">The sequence shown here is derived from an EMBL/GenBank/DDBJ whole genome shotgun (WGS) entry which is preliminary data.</text>
</comment>
<sequence length="297" mass="33283">MIETFKSLLFAIVICSFSSCGQKEIIPSNATPQLLSDEFQFTEGPAADSEGNIFFTDQPNDRIYKWSADSGEISLWMENTGRANGLYFDNKGNLISCSDENSELWEIDPDRNVKVILEDINGKRMNGPNDLWIDEKGGIYFTDPYYQRAYWNRKEPDLESKNVYYLSPDRSKVRVVAQNFVQPNGIIGSADKALLYISDIGSGKTYSYKIMQDGSLTDKELFVEMGSDGMTLDERGNVYLTGKGVTIFDEKGSKIANIPVDQDWTANVTFGGQNNKTLFITASKAIYKLDMNVQGAN</sequence>
<dbReference type="EMBL" id="JANCNS010000002">
    <property type="protein sequence ID" value="MCP9200082.1"/>
    <property type="molecule type" value="Genomic_DNA"/>
</dbReference>
<dbReference type="RefSeq" id="WP_241551889.1">
    <property type="nucleotide sequence ID" value="NZ_JANCNS010000002.1"/>
</dbReference>
<dbReference type="InterPro" id="IPR011042">
    <property type="entry name" value="6-blade_b-propeller_TolB-like"/>
</dbReference>
<dbReference type="PANTHER" id="PTHR47572:SF4">
    <property type="entry name" value="LACTONASE DRP35"/>
    <property type="match status" value="1"/>
</dbReference>
<evidence type="ECO:0000259" key="2">
    <source>
        <dbReference type="Pfam" id="PF08450"/>
    </source>
</evidence>
<name>A0A9X2KWC6_9FLAO</name>
<accession>A0A9X2KWC6</accession>
<keyword evidence="4" id="KW-1185">Reference proteome</keyword>
<evidence type="ECO:0000313" key="4">
    <source>
        <dbReference type="Proteomes" id="UP001155280"/>
    </source>
</evidence>
<dbReference type="InterPro" id="IPR051262">
    <property type="entry name" value="SMP-30/CGR1_Lactonase"/>
</dbReference>
<evidence type="ECO:0000256" key="1">
    <source>
        <dbReference type="ARBA" id="ARBA00022801"/>
    </source>
</evidence>
<dbReference type="PANTHER" id="PTHR47572">
    <property type="entry name" value="LIPOPROTEIN-RELATED"/>
    <property type="match status" value="1"/>
</dbReference>
<dbReference type="AlphaFoldDB" id="A0A9X2KWC6"/>
<evidence type="ECO:0000313" key="3">
    <source>
        <dbReference type="EMBL" id="MCP9200082.1"/>
    </source>
</evidence>